<evidence type="ECO:0000313" key="4">
    <source>
        <dbReference type="Proteomes" id="UP001497525"/>
    </source>
</evidence>
<keyword evidence="2" id="KW-0732">Signal</keyword>
<evidence type="ECO:0000256" key="2">
    <source>
        <dbReference type="SAM" id="SignalP"/>
    </source>
</evidence>
<organism evidence="3 4">
    <name type="scientific">Calicophoron daubneyi</name>
    <name type="common">Rumen fluke</name>
    <name type="synonym">Paramphistomum daubneyi</name>
    <dbReference type="NCBI Taxonomy" id="300641"/>
    <lineage>
        <taxon>Eukaryota</taxon>
        <taxon>Metazoa</taxon>
        <taxon>Spiralia</taxon>
        <taxon>Lophotrochozoa</taxon>
        <taxon>Platyhelminthes</taxon>
        <taxon>Trematoda</taxon>
        <taxon>Digenea</taxon>
        <taxon>Plagiorchiida</taxon>
        <taxon>Pronocephalata</taxon>
        <taxon>Paramphistomoidea</taxon>
        <taxon>Paramphistomidae</taxon>
        <taxon>Calicophoron</taxon>
    </lineage>
</organism>
<feature type="compositionally biased region" description="Acidic residues" evidence="1">
    <location>
        <begin position="299"/>
        <end position="312"/>
    </location>
</feature>
<sequence length="505" mass="57171">MTHHVPAVHSVIFTLTKILLIMSCFDTVPGGADAYKIPPRFSRPASFYFQMNPEGYPQFGYNPWADKRKLEWLMNEINSIRANLSSEWTKRKDEQIVSVSLDNSDKTRSPCNQLDPAELRECNGEEKRDEKSAKKQQITEVTKRIVIENYKRRILRQMNLSEPPQISRPEVNDSTWTSLPKILQYRLKAEIDSANQVIEDPVKEDEEKETFILVQPFPFHLKRMASSTFTIKIAEEIDPRHISYAVVHTEQAGDLPVGSELSLWEIIPPWPGVAQSPHGETYFDDGPVYSEMNSTPSSSDEDPQENLPELDSEQSAVPPSFDAASSHLFKLIRPQIASAVVRENQDATSIEFDVTARLIHWLKYRSKRNSKSSLIRHVLIVCANCADRANPIDSQKFLVVDAAETSGPAVDRKPSNKAGMDVVMHKRHFAIPRSYYTRGTPKRPDLEVLVLSIDGALFPEKKLCISVSSGPNSDVDKQLDRPYLLLCCDMLLAKQLNFPETSSSM</sequence>
<evidence type="ECO:0000256" key="1">
    <source>
        <dbReference type="SAM" id="MobiDB-lite"/>
    </source>
</evidence>
<dbReference type="AlphaFoldDB" id="A0AAV2SZG8"/>
<reference evidence="3" key="1">
    <citation type="submission" date="2024-06" db="EMBL/GenBank/DDBJ databases">
        <authorList>
            <person name="Liu X."/>
            <person name="Lenzi L."/>
            <person name="Haldenby T S."/>
            <person name="Uol C."/>
        </authorList>
    </citation>
    <scope>NUCLEOTIDE SEQUENCE</scope>
</reference>
<accession>A0AAV2SZG8</accession>
<dbReference type="EMBL" id="CAXLJL010000063">
    <property type="protein sequence ID" value="CAL5130370.1"/>
    <property type="molecule type" value="Genomic_DNA"/>
</dbReference>
<comment type="caution">
    <text evidence="3">The sequence shown here is derived from an EMBL/GenBank/DDBJ whole genome shotgun (WGS) entry which is preliminary data.</text>
</comment>
<feature type="region of interest" description="Disordered" evidence="1">
    <location>
        <begin position="276"/>
        <end position="319"/>
    </location>
</feature>
<feature type="chain" id="PRO_5043763576" evidence="2">
    <location>
        <begin position="35"/>
        <end position="505"/>
    </location>
</feature>
<gene>
    <name evidence="3" type="ORF">CDAUBV1_LOCUS1985</name>
</gene>
<feature type="signal peptide" evidence="2">
    <location>
        <begin position="1"/>
        <end position="34"/>
    </location>
</feature>
<proteinExistence type="predicted"/>
<name>A0AAV2SZG8_CALDB</name>
<evidence type="ECO:0000313" key="3">
    <source>
        <dbReference type="EMBL" id="CAL5130370.1"/>
    </source>
</evidence>
<dbReference type="Proteomes" id="UP001497525">
    <property type="component" value="Unassembled WGS sequence"/>
</dbReference>
<protein>
    <submittedName>
        <fullName evidence="3">Uncharacterized protein</fullName>
    </submittedName>
</protein>